<keyword evidence="12" id="KW-1185">Reference proteome</keyword>
<evidence type="ECO:0000256" key="6">
    <source>
        <dbReference type="ARBA" id="ARBA00023180"/>
    </source>
</evidence>
<sequence length="728" mass="79621">MSGKEEFNFNDAVHATRDGIADATSIANTLLAQLTLDERLSLLDGDEAFWPGVASMLLEGYNKTPIVHGQIDRLEIPGVRFADGPRGCVLGESTAFPVPMARGASWDVSLEERIGLAIGRECRAQGANFFAGVCVNLPRHPAWGRIQETYGEDPIILGELGAALVRGVQKNMMACVKHYALNSMENARFQVDVEVEQPVLHQVYLAHFRRIIEEGVASVMSSYNSVRGEFAGQNKELLTDILREQWGFQGFVISDFLFGLRDGPLSLKNGLDIEAPFQNIRSLTLKQALEAGTIHESDIDRACLAILGQQIRDAVRRDVSNPSMDVVFCDEHKQLAKEAAVKSMVLLQNKEVDGHLTLPLSAEVSSVAVIGRLANSNNTGDRGSSAVRCPIVVSPFQGLQAALPKAQVLLEDSDDVEQARKAASASEVAVVVVGYDWRDEGEYTIPPFTTNPGLMKILPPTDGSERVEKVKAMMLNQQAPGDISDDSYGLGAGGDRHSLRLRPRDVEIIKACTEVNPRTVVCIVAAGVVIMEEWDKLPAAVLYSWYSGCEGGHALADLLLGHANFSGRLPFSIPTTEEHLPFFDRDATKITYDEWFGQRLLDHLGVKAAYPLGYGLSYTSFKISQLEFEAGIKQDSLVVRASVENTGPREGRYVAQVYGVIEGSHRPRRVLLGFAPVDLEAGEAKTVEIPASTRPLKRWDQGEWSLASESINVEIGAYAGDEECVRNF</sequence>
<dbReference type="EMBL" id="JAGPNK010000004">
    <property type="protein sequence ID" value="KAH7322994.1"/>
    <property type="molecule type" value="Genomic_DNA"/>
</dbReference>
<dbReference type="Gene3D" id="2.60.40.10">
    <property type="entry name" value="Immunoglobulins"/>
    <property type="match status" value="1"/>
</dbReference>
<organism evidence="11 12">
    <name type="scientific">Stachybotrys elegans</name>
    <dbReference type="NCBI Taxonomy" id="80388"/>
    <lineage>
        <taxon>Eukaryota</taxon>
        <taxon>Fungi</taxon>
        <taxon>Dikarya</taxon>
        <taxon>Ascomycota</taxon>
        <taxon>Pezizomycotina</taxon>
        <taxon>Sordariomycetes</taxon>
        <taxon>Hypocreomycetidae</taxon>
        <taxon>Hypocreales</taxon>
        <taxon>Stachybotryaceae</taxon>
        <taxon>Stachybotrys</taxon>
    </lineage>
</organism>
<dbReference type="InterPro" id="IPR026891">
    <property type="entry name" value="Fn3-like"/>
</dbReference>
<accession>A0A8K0SXN9</accession>
<dbReference type="InterPro" id="IPR050288">
    <property type="entry name" value="Cellulose_deg_GH3"/>
</dbReference>
<comment type="caution">
    <text evidence="11">The sequence shown here is derived from an EMBL/GenBank/DDBJ whole genome shotgun (WGS) entry which is preliminary data.</text>
</comment>
<dbReference type="Proteomes" id="UP000813444">
    <property type="component" value="Unassembled WGS sequence"/>
</dbReference>
<keyword evidence="9" id="KW-0624">Polysaccharide degradation</keyword>
<evidence type="ECO:0000256" key="8">
    <source>
        <dbReference type="ARBA" id="ARBA00023295"/>
    </source>
</evidence>
<dbReference type="InterPro" id="IPR013783">
    <property type="entry name" value="Ig-like_fold"/>
</dbReference>
<evidence type="ECO:0000256" key="3">
    <source>
        <dbReference type="ARBA" id="ARBA00005336"/>
    </source>
</evidence>
<dbReference type="SUPFAM" id="SSF52279">
    <property type="entry name" value="Beta-D-glucan exohydrolase, C-terminal domain"/>
    <property type="match status" value="1"/>
</dbReference>
<keyword evidence="5 11" id="KW-0378">Hydrolase</keyword>
<dbReference type="InterPro" id="IPR002772">
    <property type="entry name" value="Glyco_hydro_3_C"/>
</dbReference>
<dbReference type="PANTHER" id="PTHR42715:SF3">
    <property type="entry name" value="BETA-GLUCOSIDASE B-RELATED"/>
    <property type="match status" value="1"/>
</dbReference>
<dbReference type="Gene3D" id="3.40.50.1700">
    <property type="entry name" value="Glycoside hydrolase family 3 C-terminal domain"/>
    <property type="match status" value="1"/>
</dbReference>
<dbReference type="SMART" id="SM01217">
    <property type="entry name" value="Fn3_like"/>
    <property type="match status" value="1"/>
</dbReference>
<dbReference type="Gene3D" id="3.20.20.300">
    <property type="entry name" value="Glycoside hydrolase, family 3, N-terminal domain"/>
    <property type="match status" value="1"/>
</dbReference>
<evidence type="ECO:0000259" key="10">
    <source>
        <dbReference type="SMART" id="SM01217"/>
    </source>
</evidence>
<keyword evidence="8" id="KW-0326">Glycosidase</keyword>
<dbReference type="SUPFAM" id="SSF51445">
    <property type="entry name" value="(Trans)glycosidases"/>
    <property type="match status" value="1"/>
</dbReference>
<evidence type="ECO:0000313" key="11">
    <source>
        <dbReference type="EMBL" id="KAH7322994.1"/>
    </source>
</evidence>
<dbReference type="Pfam" id="PF14310">
    <property type="entry name" value="Fn3-like"/>
    <property type="match status" value="1"/>
</dbReference>
<proteinExistence type="inferred from homology"/>
<name>A0A8K0SXN9_9HYPO</name>
<reference evidence="11" key="1">
    <citation type="journal article" date="2021" name="Nat. Commun.">
        <title>Genetic determinants of endophytism in the Arabidopsis root mycobiome.</title>
        <authorList>
            <person name="Mesny F."/>
            <person name="Miyauchi S."/>
            <person name="Thiergart T."/>
            <person name="Pickel B."/>
            <person name="Atanasova L."/>
            <person name="Karlsson M."/>
            <person name="Huettel B."/>
            <person name="Barry K.W."/>
            <person name="Haridas S."/>
            <person name="Chen C."/>
            <person name="Bauer D."/>
            <person name="Andreopoulos W."/>
            <person name="Pangilinan J."/>
            <person name="LaButti K."/>
            <person name="Riley R."/>
            <person name="Lipzen A."/>
            <person name="Clum A."/>
            <person name="Drula E."/>
            <person name="Henrissat B."/>
            <person name="Kohler A."/>
            <person name="Grigoriev I.V."/>
            <person name="Martin F.M."/>
            <person name="Hacquard S."/>
        </authorList>
    </citation>
    <scope>NUCLEOTIDE SEQUENCE</scope>
    <source>
        <strain evidence="11">MPI-CAGE-CH-0235</strain>
    </source>
</reference>
<dbReference type="InterPro" id="IPR036962">
    <property type="entry name" value="Glyco_hydro_3_N_sf"/>
</dbReference>
<evidence type="ECO:0000256" key="7">
    <source>
        <dbReference type="ARBA" id="ARBA00023277"/>
    </source>
</evidence>
<evidence type="ECO:0000256" key="4">
    <source>
        <dbReference type="ARBA" id="ARBA00012744"/>
    </source>
</evidence>
<gene>
    <name evidence="11" type="ORF">B0I35DRAFT_350161</name>
</gene>
<evidence type="ECO:0000313" key="12">
    <source>
        <dbReference type="Proteomes" id="UP000813444"/>
    </source>
</evidence>
<keyword evidence="7" id="KW-0119">Carbohydrate metabolism</keyword>
<comment type="catalytic activity">
    <reaction evidence="1">
        <text>Hydrolysis of terminal, non-reducing beta-D-glucosyl residues with release of beta-D-glucose.</text>
        <dbReference type="EC" id="3.2.1.21"/>
    </reaction>
</comment>
<evidence type="ECO:0000256" key="5">
    <source>
        <dbReference type="ARBA" id="ARBA00022801"/>
    </source>
</evidence>
<dbReference type="PANTHER" id="PTHR42715">
    <property type="entry name" value="BETA-GLUCOSIDASE"/>
    <property type="match status" value="1"/>
</dbReference>
<dbReference type="Pfam" id="PF01915">
    <property type="entry name" value="Glyco_hydro_3_C"/>
    <property type="match status" value="1"/>
</dbReference>
<dbReference type="InterPro" id="IPR001764">
    <property type="entry name" value="Glyco_hydro_3_N"/>
</dbReference>
<feature type="domain" description="Fibronectin type III-like" evidence="10">
    <location>
        <begin position="653"/>
        <end position="719"/>
    </location>
</feature>
<dbReference type="GO" id="GO:0008422">
    <property type="term" value="F:beta-glucosidase activity"/>
    <property type="evidence" value="ECO:0007669"/>
    <property type="project" value="UniProtKB-EC"/>
</dbReference>
<protein>
    <recommendedName>
        <fullName evidence="4">beta-glucosidase</fullName>
        <ecNumber evidence="4">3.2.1.21</ecNumber>
    </recommendedName>
</protein>
<dbReference type="EC" id="3.2.1.21" evidence="4"/>
<dbReference type="InterPro" id="IPR017853">
    <property type="entry name" value="GH"/>
</dbReference>
<comment type="similarity">
    <text evidence="3">Belongs to the glycosyl hydrolase 3 family.</text>
</comment>
<evidence type="ECO:0000256" key="9">
    <source>
        <dbReference type="ARBA" id="ARBA00023326"/>
    </source>
</evidence>
<dbReference type="AlphaFoldDB" id="A0A8K0SXN9"/>
<evidence type="ECO:0000256" key="1">
    <source>
        <dbReference type="ARBA" id="ARBA00000448"/>
    </source>
</evidence>
<dbReference type="OrthoDB" id="2123594at2759"/>
<dbReference type="Pfam" id="PF00933">
    <property type="entry name" value="Glyco_hydro_3"/>
    <property type="match status" value="1"/>
</dbReference>
<dbReference type="GO" id="GO:0009251">
    <property type="term" value="P:glucan catabolic process"/>
    <property type="evidence" value="ECO:0007669"/>
    <property type="project" value="TreeGrafter"/>
</dbReference>
<dbReference type="PRINTS" id="PR00133">
    <property type="entry name" value="GLHYDRLASE3"/>
</dbReference>
<dbReference type="InterPro" id="IPR036881">
    <property type="entry name" value="Glyco_hydro_3_C_sf"/>
</dbReference>
<keyword evidence="6" id="KW-0325">Glycoprotein</keyword>
<evidence type="ECO:0000256" key="2">
    <source>
        <dbReference type="ARBA" id="ARBA00004987"/>
    </source>
</evidence>
<comment type="pathway">
    <text evidence="2">Glycan metabolism; cellulose degradation.</text>
</comment>